<dbReference type="PANTHER" id="PTHR35807">
    <property type="entry name" value="TRANSCRIPTIONAL REGULATOR REDD-RELATED"/>
    <property type="match status" value="1"/>
</dbReference>
<keyword evidence="3" id="KW-0238">DNA-binding</keyword>
<dbReference type="CDD" id="cd15831">
    <property type="entry name" value="BTAD"/>
    <property type="match status" value="1"/>
</dbReference>
<proteinExistence type="inferred from homology"/>
<dbReference type="Gene3D" id="1.10.10.10">
    <property type="entry name" value="Winged helix-like DNA-binding domain superfamily/Winged helix DNA-binding domain"/>
    <property type="match status" value="1"/>
</dbReference>
<dbReference type="InterPro" id="IPR036388">
    <property type="entry name" value="WH-like_DNA-bd_sf"/>
</dbReference>
<keyword evidence="4" id="KW-0804">Transcription</keyword>
<keyword evidence="9" id="KW-1185">Reference proteome</keyword>
<dbReference type="SMART" id="SM00862">
    <property type="entry name" value="Trans_reg_C"/>
    <property type="match status" value="1"/>
</dbReference>
<dbReference type="InterPro" id="IPR005158">
    <property type="entry name" value="BTAD"/>
</dbReference>
<dbReference type="InterPro" id="IPR003593">
    <property type="entry name" value="AAA+_ATPase"/>
</dbReference>
<gene>
    <name evidence="8" type="ORF">GCM10023169_40790</name>
</gene>
<evidence type="ECO:0000256" key="1">
    <source>
        <dbReference type="ARBA" id="ARBA00005820"/>
    </source>
</evidence>
<dbReference type="SUPFAM" id="SSF52540">
    <property type="entry name" value="P-loop containing nucleoside triphosphate hydrolases"/>
    <property type="match status" value="1"/>
</dbReference>
<evidence type="ECO:0000259" key="7">
    <source>
        <dbReference type="SMART" id="SM01043"/>
    </source>
</evidence>
<comment type="similarity">
    <text evidence="1">Belongs to the AfsR/DnrI/RedD regulatory family.</text>
</comment>
<dbReference type="RefSeq" id="WP_345219123.1">
    <property type="nucleotide sequence ID" value="NZ_BAABGN010000015.1"/>
</dbReference>
<evidence type="ECO:0000256" key="3">
    <source>
        <dbReference type="ARBA" id="ARBA00023125"/>
    </source>
</evidence>
<dbReference type="InterPro" id="IPR001867">
    <property type="entry name" value="OmpR/PhoB-type_DNA-bd"/>
</dbReference>
<sequence length="1061" mass="113644">MLDVFVLGSVRAGTSGCDYSLGGPKQRALLARLVLARGRSLSTERLVTDLWDGFAPRDPAHALQARVSRLRSAVPVKIEWLDGGYRLDPAQVRTDAERFERCCQHGGVSLGDGDLSQAAESFHTALDLWRGQPFAGLLDVTALRVESVRLEKLRAAALADRIDLDLALGRSSAVIPELHALVEEHPFTERHWGQLMTALYCDGRMQEALDTFSRARSTFAYHLGVEPSSELGRLHMGILREQSPESLLRVPVAASVFGAPDEADTHARDLSERVVTSAQPDNLAALLRDRRSLLLTGPAGIGKTHLLRAIGTRFESRQCSAPLVTASPLSQAVPLGVFAGTLPERWTSPAALIEHFTRHQSTTVLLVDNVDQLDEASLFVVGQLVRNSRLPIILAARDLNDAPDEIHALYDSGELTEIAVDPLSDAGCDEFVTHLLGGTLTPDSRPRVFGAAGNIPLHLREILTASLDAGHLVRTRHGWELRGAPASTSRLARLVGERFSGLDDAGLEAAAKVAIAGEYPPAALEDAERRALARAGVVDYSAHGWLRLSHPLDGQVLRTRCSTALWRDLSHEVLQVLLSHTTADRPAARRRAHILALDLGEPVDIDAMLAVAEHAFGAFDERLALRAAQAVTACDPGNAHAHRVAGLAASSLGKSEEAVAHFKTARRNARTAAEQTAVALAHARHLGLRHHDAAGALAIVQEALRTVESCAENSGEADHLRRDATRWAASAGQGSEAIEAPVEVPDAVAALGLITVGVSGVITGPLDEAEVALARLRRVPPEVIELVPGGASLIALTEIMALSNTGNVMATRRRLQQMITDAEVSAPESLGVWEYALGFSELLSGDVERAYELGRSASAHLEWRDTNGLLPAARALTGAAAQATGRKTSAQQEFDDIPHAAGTDPKVVMLRAWAEAWQENTEGRGDCASRRLVDTARWLLAAQHSYFAGMLAHCAVRIGRELTDAVAVLEEARLVAGGGLLDLFARHATATVAGDSMELGAIARDTRELGMATTAVDTSLTLLRLSDSGSAAELDARHERASAEELRKEAPTMALWSPATF</sequence>
<keyword evidence="2" id="KW-0805">Transcription regulation</keyword>
<dbReference type="Proteomes" id="UP001500622">
    <property type="component" value="Unassembled WGS sequence"/>
</dbReference>
<evidence type="ECO:0000259" key="5">
    <source>
        <dbReference type="SMART" id="SM00382"/>
    </source>
</evidence>
<feature type="domain" description="Bacterial transcriptional activator" evidence="7">
    <location>
        <begin position="94"/>
        <end position="239"/>
    </location>
</feature>
<dbReference type="SMART" id="SM00382">
    <property type="entry name" value="AAA"/>
    <property type="match status" value="1"/>
</dbReference>
<reference evidence="9" key="1">
    <citation type="journal article" date="2019" name="Int. J. Syst. Evol. Microbiol.">
        <title>The Global Catalogue of Microorganisms (GCM) 10K type strain sequencing project: providing services to taxonomists for standard genome sequencing and annotation.</title>
        <authorList>
            <consortium name="The Broad Institute Genomics Platform"/>
            <consortium name="The Broad Institute Genome Sequencing Center for Infectious Disease"/>
            <person name="Wu L."/>
            <person name="Ma J."/>
        </authorList>
    </citation>
    <scope>NUCLEOTIDE SEQUENCE [LARGE SCALE GENOMIC DNA]</scope>
    <source>
        <strain evidence="9">JCM 17810</strain>
    </source>
</reference>
<evidence type="ECO:0000313" key="9">
    <source>
        <dbReference type="Proteomes" id="UP001500622"/>
    </source>
</evidence>
<evidence type="ECO:0000256" key="2">
    <source>
        <dbReference type="ARBA" id="ARBA00023015"/>
    </source>
</evidence>
<evidence type="ECO:0000256" key="4">
    <source>
        <dbReference type="ARBA" id="ARBA00023163"/>
    </source>
</evidence>
<comment type="caution">
    <text evidence="8">The sequence shown here is derived from an EMBL/GenBank/DDBJ whole genome shotgun (WGS) entry which is preliminary data.</text>
</comment>
<accession>A0ABP8LS72</accession>
<dbReference type="InterPro" id="IPR027417">
    <property type="entry name" value="P-loop_NTPase"/>
</dbReference>
<dbReference type="PANTHER" id="PTHR35807:SF1">
    <property type="entry name" value="TRANSCRIPTIONAL REGULATOR REDD"/>
    <property type="match status" value="1"/>
</dbReference>
<evidence type="ECO:0000313" key="8">
    <source>
        <dbReference type="EMBL" id="GAA4433676.1"/>
    </source>
</evidence>
<dbReference type="SUPFAM" id="SSF48452">
    <property type="entry name" value="TPR-like"/>
    <property type="match status" value="2"/>
</dbReference>
<organism evidence="8 9">
    <name type="scientific">Georgenia halophila</name>
    <dbReference type="NCBI Taxonomy" id="620889"/>
    <lineage>
        <taxon>Bacteria</taxon>
        <taxon>Bacillati</taxon>
        <taxon>Actinomycetota</taxon>
        <taxon>Actinomycetes</taxon>
        <taxon>Micrococcales</taxon>
        <taxon>Bogoriellaceae</taxon>
        <taxon>Georgenia</taxon>
    </lineage>
</organism>
<name>A0ABP8LS72_9MICO</name>
<evidence type="ECO:0008006" key="10">
    <source>
        <dbReference type="Google" id="ProtNLM"/>
    </source>
</evidence>
<dbReference type="SUPFAM" id="SSF46894">
    <property type="entry name" value="C-terminal effector domain of the bipartite response regulators"/>
    <property type="match status" value="1"/>
</dbReference>
<dbReference type="Gene3D" id="1.25.40.10">
    <property type="entry name" value="Tetratricopeptide repeat domain"/>
    <property type="match status" value="2"/>
</dbReference>
<protein>
    <recommendedName>
        <fullName evidence="10">DNA-binding SARP family transcriptional activator</fullName>
    </recommendedName>
</protein>
<dbReference type="EMBL" id="BAABGN010000015">
    <property type="protein sequence ID" value="GAA4433676.1"/>
    <property type="molecule type" value="Genomic_DNA"/>
</dbReference>
<dbReference type="Pfam" id="PF03704">
    <property type="entry name" value="BTAD"/>
    <property type="match status" value="1"/>
</dbReference>
<dbReference type="Pfam" id="PF13401">
    <property type="entry name" value="AAA_22"/>
    <property type="match status" value="1"/>
</dbReference>
<feature type="domain" description="AAA+ ATPase" evidence="5">
    <location>
        <begin position="289"/>
        <end position="425"/>
    </location>
</feature>
<dbReference type="InterPro" id="IPR049945">
    <property type="entry name" value="AAA_22"/>
</dbReference>
<dbReference type="Gene3D" id="3.40.50.300">
    <property type="entry name" value="P-loop containing nucleotide triphosphate hydrolases"/>
    <property type="match status" value="1"/>
</dbReference>
<feature type="domain" description="OmpR/PhoB-type" evidence="6">
    <location>
        <begin position="16"/>
        <end position="87"/>
    </location>
</feature>
<dbReference type="SMART" id="SM01043">
    <property type="entry name" value="BTAD"/>
    <property type="match status" value="1"/>
</dbReference>
<evidence type="ECO:0000259" key="6">
    <source>
        <dbReference type="SMART" id="SM00862"/>
    </source>
</evidence>
<dbReference type="InterPro" id="IPR016032">
    <property type="entry name" value="Sig_transdc_resp-reg_C-effctor"/>
</dbReference>
<dbReference type="InterPro" id="IPR011990">
    <property type="entry name" value="TPR-like_helical_dom_sf"/>
</dbReference>
<dbReference type="InterPro" id="IPR051677">
    <property type="entry name" value="AfsR-DnrI-RedD_regulator"/>
</dbReference>